<sequence length="404" mass="42878">MFKESIAIALRALVANKLRSILTMLGIIIGVGAVISMVSIGMGVKEKVQNSIASLGSNMLIVTPGAASSQGVRSASGSSTTLTLEDAEYIKKTIQGIDYVSPSVSKSYQIIAGNQNWTTTVYGVTPEYMAIKSLTVGSGSFVSQPDINSRNRVAVLGATVAENLFGEMNPTGQNVRINNAPYLVVGVLDSKGQSSMGQDQDDIVLVPLTTAQERLVGITYLNSISIQVTKMEGMDQAQEQITSLLRQRHKISGTKEDDFTVRNLTSIMAMMAETTGTITLLLGSIGAISLLVGGIGIMNIMMVSVTERTREIGIRKALGATYRDIMLQFLIESVVIGVLGGIFGIFLGILAAFAISTFGGLNTVISAVSILVPFGFSIAVGLFFGIYPARKAALLDPIEALRYE</sequence>
<feature type="transmembrane region" description="Helical" evidence="7">
    <location>
        <begin position="280"/>
        <end position="305"/>
    </location>
</feature>
<evidence type="ECO:0000259" key="8">
    <source>
        <dbReference type="Pfam" id="PF02687"/>
    </source>
</evidence>
<dbReference type="Proteomes" id="UP001165492">
    <property type="component" value="Unassembled WGS sequence"/>
</dbReference>
<feature type="domain" description="MacB-like periplasmic core" evidence="9">
    <location>
        <begin position="20"/>
        <end position="243"/>
    </location>
</feature>
<proteinExistence type="inferred from homology"/>
<comment type="similarity">
    <text evidence="6">Belongs to the ABC-4 integral membrane protein family.</text>
</comment>
<feature type="domain" description="ABC3 transporter permease C-terminal" evidence="8">
    <location>
        <begin position="284"/>
        <end position="393"/>
    </location>
</feature>
<protein>
    <submittedName>
        <fullName evidence="10">ABC transporter permease</fullName>
    </submittedName>
</protein>
<dbReference type="PANTHER" id="PTHR30572:SF4">
    <property type="entry name" value="ABC TRANSPORTER PERMEASE YTRF"/>
    <property type="match status" value="1"/>
</dbReference>
<dbReference type="Pfam" id="PF12704">
    <property type="entry name" value="MacB_PCD"/>
    <property type="match status" value="1"/>
</dbReference>
<keyword evidence="5 7" id="KW-0472">Membrane</keyword>
<dbReference type="InterPro" id="IPR025857">
    <property type="entry name" value="MacB_PCD"/>
</dbReference>
<evidence type="ECO:0000313" key="10">
    <source>
        <dbReference type="EMBL" id="MCC5467180.1"/>
    </source>
</evidence>
<evidence type="ECO:0000256" key="6">
    <source>
        <dbReference type="ARBA" id="ARBA00038076"/>
    </source>
</evidence>
<dbReference type="Pfam" id="PF02687">
    <property type="entry name" value="FtsX"/>
    <property type="match status" value="1"/>
</dbReference>
<keyword evidence="11" id="KW-1185">Reference proteome</keyword>
<evidence type="ECO:0000256" key="5">
    <source>
        <dbReference type="ARBA" id="ARBA00023136"/>
    </source>
</evidence>
<feature type="transmembrane region" description="Helical" evidence="7">
    <location>
        <begin position="21"/>
        <end position="44"/>
    </location>
</feature>
<evidence type="ECO:0000256" key="2">
    <source>
        <dbReference type="ARBA" id="ARBA00022475"/>
    </source>
</evidence>
<keyword evidence="4 7" id="KW-1133">Transmembrane helix</keyword>
<reference evidence="10" key="1">
    <citation type="submission" date="2021-11" db="EMBL/GenBank/DDBJ databases">
        <title>Description of a new species Pelosinus isolated from the bottom sediments of Lake Baikal.</title>
        <authorList>
            <person name="Zakharyuk A."/>
        </authorList>
    </citation>
    <scope>NUCLEOTIDE SEQUENCE</scope>
    <source>
        <strain evidence="10">Bkl1</strain>
    </source>
</reference>
<dbReference type="InterPro" id="IPR003838">
    <property type="entry name" value="ABC3_permease_C"/>
</dbReference>
<evidence type="ECO:0000313" key="11">
    <source>
        <dbReference type="Proteomes" id="UP001165492"/>
    </source>
</evidence>
<keyword evidence="3 7" id="KW-0812">Transmembrane</keyword>
<organism evidence="10 11">
    <name type="scientific">Pelosinus baikalensis</name>
    <dbReference type="NCBI Taxonomy" id="2892015"/>
    <lineage>
        <taxon>Bacteria</taxon>
        <taxon>Bacillati</taxon>
        <taxon>Bacillota</taxon>
        <taxon>Negativicutes</taxon>
        <taxon>Selenomonadales</taxon>
        <taxon>Sporomusaceae</taxon>
        <taxon>Pelosinus</taxon>
    </lineage>
</organism>
<gene>
    <name evidence="10" type="ORF">LMF89_17745</name>
</gene>
<dbReference type="RefSeq" id="WP_229536205.1">
    <property type="nucleotide sequence ID" value="NZ_JAJHJB010000028.1"/>
</dbReference>
<evidence type="ECO:0000256" key="4">
    <source>
        <dbReference type="ARBA" id="ARBA00022989"/>
    </source>
</evidence>
<keyword evidence="2" id="KW-1003">Cell membrane</keyword>
<name>A0ABS8HVJ2_9FIRM</name>
<comment type="caution">
    <text evidence="10">The sequence shown here is derived from an EMBL/GenBank/DDBJ whole genome shotgun (WGS) entry which is preliminary data.</text>
</comment>
<evidence type="ECO:0000256" key="3">
    <source>
        <dbReference type="ARBA" id="ARBA00022692"/>
    </source>
</evidence>
<feature type="transmembrane region" description="Helical" evidence="7">
    <location>
        <begin position="325"/>
        <end position="358"/>
    </location>
</feature>
<dbReference type="InterPro" id="IPR050250">
    <property type="entry name" value="Macrolide_Exporter_MacB"/>
</dbReference>
<comment type="subcellular location">
    <subcellularLocation>
        <location evidence="1">Cell membrane</location>
        <topology evidence="1">Multi-pass membrane protein</topology>
    </subcellularLocation>
</comment>
<evidence type="ECO:0000256" key="1">
    <source>
        <dbReference type="ARBA" id="ARBA00004651"/>
    </source>
</evidence>
<evidence type="ECO:0000259" key="9">
    <source>
        <dbReference type="Pfam" id="PF12704"/>
    </source>
</evidence>
<feature type="transmembrane region" description="Helical" evidence="7">
    <location>
        <begin position="364"/>
        <end position="387"/>
    </location>
</feature>
<evidence type="ECO:0000256" key="7">
    <source>
        <dbReference type="SAM" id="Phobius"/>
    </source>
</evidence>
<dbReference type="EMBL" id="JAJHJB010000028">
    <property type="protein sequence ID" value="MCC5467180.1"/>
    <property type="molecule type" value="Genomic_DNA"/>
</dbReference>
<dbReference type="PANTHER" id="PTHR30572">
    <property type="entry name" value="MEMBRANE COMPONENT OF TRANSPORTER-RELATED"/>
    <property type="match status" value="1"/>
</dbReference>
<accession>A0ABS8HVJ2</accession>